<sequence length="519" mass="55980">MNPISAALRLPLAYSSSPPQQTVSLHKAAHPADSPSAQVNLGLDTRVADAQTYSARGSLGTPQSRYLWQQENTDPLSLHMQGSLRSNTLSGSFQGLGATLMEQLVANGGQRVSQSALLAGANSQADAVLLAQQQSELRKYASNHVTLNLTTASGATVTLGLYSSEKGLAVDAEVQNGTLSDTELKSLASLANGFESVISGLNQQPPRLKLDAMLKLDQNLFTGLQMNARLDLVDGEQQTFDLRLNQTTRSVSLQGPNGDLQLNLDTQGGSLLGGTAQRQAALNNYLAQFDAAQERGKGDAHLMTLFKDAFRQLNQVDDNSPRPAEHSMPNHTFSRSLLSGLADFSASISQTSTRPNPLRLDEEDRFAYQVSQSTSTQSKGNNVTRQQQQQATLDAAWHSSLDSSARLTDGVVGGDYHYRVLREQASSISRLSILDGELTEAGVSQQASSTKRVLTMRDGAVQSDISTPRSASKSRDLMALLDQLFKQEKARVEGLESTLDQQLASNSQLWLLQTDPARI</sequence>
<protein>
    <recommendedName>
        <fullName evidence="4">Lactate dehydrogenase</fullName>
    </recommendedName>
</protein>
<dbReference type="Proteomes" id="UP000268230">
    <property type="component" value="Chromosome"/>
</dbReference>
<evidence type="ECO:0000313" key="2">
    <source>
        <dbReference type="EMBL" id="AZL69317.1"/>
    </source>
</evidence>
<name>A0A3Q8U2V5_9PSED</name>
<dbReference type="OrthoDB" id="5941093at2"/>
<gene>
    <name evidence="2" type="ORF">EJA05_16985</name>
</gene>
<proteinExistence type="predicted"/>
<evidence type="ECO:0008006" key="4">
    <source>
        <dbReference type="Google" id="ProtNLM"/>
    </source>
</evidence>
<feature type="compositionally biased region" description="Polar residues" evidence="1">
    <location>
        <begin position="369"/>
        <end position="392"/>
    </location>
</feature>
<dbReference type="EMBL" id="CP034338">
    <property type="protein sequence ID" value="AZL69317.1"/>
    <property type="molecule type" value="Genomic_DNA"/>
</dbReference>
<evidence type="ECO:0000313" key="3">
    <source>
        <dbReference type="Proteomes" id="UP000268230"/>
    </source>
</evidence>
<organism evidence="2 3">
    <name type="scientific">Pseudomonas entomophila</name>
    <dbReference type="NCBI Taxonomy" id="312306"/>
    <lineage>
        <taxon>Bacteria</taxon>
        <taxon>Pseudomonadati</taxon>
        <taxon>Pseudomonadota</taxon>
        <taxon>Gammaproteobacteria</taxon>
        <taxon>Pseudomonadales</taxon>
        <taxon>Pseudomonadaceae</taxon>
        <taxon>Pseudomonas</taxon>
    </lineage>
</organism>
<dbReference type="AlphaFoldDB" id="A0A3Q8U2V5"/>
<accession>A0A3Q8U2V5</accession>
<reference evidence="2 3" key="1">
    <citation type="submission" date="2018-12" db="EMBL/GenBank/DDBJ databases">
        <authorList>
            <person name="Li S."/>
            <person name="Yang R."/>
            <person name="Chen G."/>
            <person name="Zou L."/>
            <person name="Zhang C."/>
            <person name="Chen Y."/>
            <person name="Liu Z."/>
            <person name="Li Y."/>
            <person name="Yan Y."/>
            <person name="Huang M."/>
            <person name="Chen T."/>
        </authorList>
    </citation>
    <scope>NUCLEOTIDE SEQUENCE [LARGE SCALE GENOMIC DNA]</scope>
    <source>
        <strain evidence="2 3">1257</strain>
    </source>
</reference>
<feature type="region of interest" description="Disordered" evidence="1">
    <location>
        <begin position="369"/>
        <end position="395"/>
    </location>
</feature>
<dbReference type="KEGG" id="pory:EJA05_16985"/>
<evidence type="ECO:0000256" key="1">
    <source>
        <dbReference type="SAM" id="MobiDB-lite"/>
    </source>
</evidence>